<dbReference type="EMBL" id="CAMAPF010001056">
    <property type="protein sequence ID" value="CAH9143741.1"/>
    <property type="molecule type" value="Genomic_DNA"/>
</dbReference>
<evidence type="ECO:0000256" key="1">
    <source>
        <dbReference type="SAM" id="MobiDB-lite"/>
    </source>
</evidence>
<reference evidence="2" key="1">
    <citation type="submission" date="2022-07" db="EMBL/GenBank/DDBJ databases">
        <authorList>
            <person name="Macas J."/>
            <person name="Novak P."/>
            <person name="Neumann P."/>
        </authorList>
    </citation>
    <scope>NUCLEOTIDE SEQUENCE</scope>
</reference>
<proteinExistence type="predicted"/>
<gene>
    <name evidence="2" type="ORF">CEPIT_LOCUS40905</name>
</gene>
<evidence type="ECO:0000313" key="2">
    <source>
        <dbReference type="EMBL" id="CAH9143741.1"/>
    </source>
</evidence>
<organism evidence="2 3">
    <name type="scientific">Cuscuta epithymum</name>
    <dbReference type="NCBI Taxonomy" id="186058"/>
    <lineage>
        <taxon>Eukaryota</taxon>
        <taxon>Viridiplantae</taxon>
        <taxon>Streptophyta</taxon>
        <taxon>Embryophyta</taxon>
        <taxon>Tracheophyta</taxon>
        <taxon>Spermatophyta</taxon>
        <taxon>Magnoliopsida</taxon>
        <taxon>eudicotyledons</taxon>
        <taxon>Gunneridae</taxon>
        <taxon>Pentapetalae</taxon>
        <taxon>asterids</taxon>
        <taxon>lamiids</taxon>
        <taxon>Solanales</taxon>
        <taxon>Convolvulaceae</taxon>
        <taxon>Cuscuteae</taxon>
        <taxon>Cuscuta</taxon>
        <taxon>Cuscuta subgen. Cuscuta</taxon>
    </lineage>
</organism>
<evidence type="ECO:0000313" key="3">
    <source>
        <dbReference type="Proteomes" id="UP001152523"/>
    </source>
</evidence>
<dbReference type="AlphaFoldDB" id="A0AAV0G725"/>
<comment type="caution">
    <text evidence="2">The sequence shown here is derived from an EMBL/GenBank/DDBJ whole genome shotgun (WGS) entry which is preliminary data.</text>
</comment>
<keyword evidence="3" id="KW-1185">Reference proteome</keyword>
<accession>A0AAV0G725</accession>
<sequence>MPIDLTATLPLLQWQPGGGREDGRGGIARRRRQNDEDGWAFSSQNSTKIVVADWQRLTVVEDAKLEGEKEEIREANKERRKGGSCREWEDEEERKHLIKRGKRSSNATQTAISALIGKKSHVDIHVGC</sequence>
<protein>
    <submittedName>
        <fullName evidence="2">Uncharacterized protein</fullName>
    </submittedName>
</protein>
<feature type="region of interest" description="Disordered" evidence="1">
    <location>
        <begin position="1"/>
        <end position="26"/>
    </location>
</feature>
<feature type="region of interest" description="Disordered" evidence="1">
    <location>
        <begin position="72"/>
        <end position="91"/>
    </location>
</feature>
<dbReference type="Proteomes" id="UP001152523">
    <property type="component" value="Unassembled WGS sequence"/>
</dbReference>
<name>A0AAV0G725_9ASTE</name>